<dbReference type="AlphaFoldDB" id="A0A9W6VCQ7"/>
<dbReference type="Proteomes" id="UP001165042">
    <property type="component" value="Unassembled WGS sequence"/>
</dbReference>
<dbReference type="PROSITE" id="PS51257">
    <property type="entry name" value="PROKAR_LIPOPROTEIN"/>
    <property type="match status" value="1"/>
</dbReference>
<gene>
    <name evidence="4" type="ORF">Aglo03_52920</name>
</gene>
<dbReference type="Gene3D" id="3.30.1380.10">
    <property type="match status" value="1"/>
</dbReference>
<proteinExistence type="predicted"/>
<evidence type="ECO:0000259" key="3">
    <source>
        <dbReference type="Pfam" id="PF13539"/>
    </source>
</evidence>
<dbReference type="SUPFAM" id="SSF55166">
    <property type="entry name" value="Hedgehog/DD-peptidase"/>
    <property type="match status" value="1"/>
</dbReference>
<dbReference type="InterPro" id="IPR009045">
    <property type="entry name" value="Zn_M74/Hedgehog-like"/>
</dbReference>
<feature type="signal peptide" evidence="2">
    <location>
        <begin position="1"/>
        <end position="27"/>
    </location>
</feature>
<feature type="compositionally biased region" description="Low complexity" evidence="1">
    <location>
        <begin position="32"/>
        <end position="78"/>
    </location>
</feature>
<feature type="region of interest" description="Disordered" evidence="1">
    <location>
        <begin position="32"/>
        <end position="83"/>
    </location>
</feature>
<evidence type="ECO:0000256" key="1">
    <source>
        <dbReference type="SAM" id="MobiDB-lite"/>
    </source>
</evidence>
<reference evidence="4" key="1">
    <citation type="submission" date="2023-02" db="EMBL/GenBank/DDBJ databases">
        <title>Actinokineospora globicatena NBRC 15670.</title>
        <authorList>
            <person name="Ichikawa N."/>
            <person name="Sato H."/>
            <person name="Tonouchi N."/>
        </authorList>
    </citation>
    <scope>NUCLEOTIDE SEQUENCE</scope>
    <source>
        <strain evidence="4">NBRC 15670</strain>
    </source>
</reference>
<evidence type="ECO:0000313" key="5">
    <source>
        <dbReference type="Proteomes" id="UP001165042"/>
    </source>
</evidence>
<feature type="domain" description="Peptidase M15C" evidence="3">
    <location>
        <begin position="226"/>
        <end position="303"/>
    </location>
</feature>
<sequence>MRVRHAGDVRRLLPALCLLLAAGCVTPEQQRAASATATPPTSGSSVSTSTAPTTAEPPVTTTSVAPPAQPTTTRAPETWVVGASPLPLGPDGFGKVLPTPPVLVNRSLPTRDVLPPPADGRYAATVSEVPDAVLRRSTWQPGCPVARAQLRYLTMSFWGFDGKAHTGEMIVNARVAQDVTTVFATLFAARFPLEEMRVTALPELDLAPTGDGNNTGAFVCRAVRTGTTWSAHAYGLAIDVNPFCNPYTKGKLVLPELASSYVDRGRKRPGMLYPGDAVVRAFAGIGWTWGGTWTSPVDRQHFSSTGG</sequence>
<dbReference type="EMBL" id="BSSD01000009">
    <property type="protein sequence ID" value="GLW94476.1"/>
    <property type="molecule type" value="Genomic_DNA"/>
</dbReference>
<feature type="chain" id="PRO_5040912609" description="Peptidase M15C domain-containing protein" evidence="2">
    <location>
        <begin position="28"/>
        <end position="307"/>
    </location>
</feature>
<organism evidence="4 5">
    <name type="scientific">Actinokineospora globicatena</name>
    <dbReference type="NCBI Taxonomy" id="103729"/>
    <lineage>
        <taxon>Bacteria</taxon>
        <taxon>Bacillati</taxon>
        <taxon>Actinomycetota</taxon>
        <taxon>Actinomycetes</taxon>
        <taxon>Pseudonocardiales</taxon>
        <taxon>Pseudonocardiaceae</taxon>
        <taxon>Actinokineospora</taxon>
    </lineage>
</organism>
<keyword evidence="5" id="KW-1185">Reference proteome</keyword>
<keyword evidence="2" id="KW-0732">Signal</keyword>
<dbReference type="InterPro" id="IPR039561">
    <property type="entry name" value="Peptidase_M15C"/>
</dbReference>
<comment type="caution">
    <text evidence="4">The sequence shown here is derived from an EMBL/GenBank/DDBJ whole genome shotgun (WGS) entry which is preliminary data.</text>
</comment>
<accession>A0A9W6VCQ7</accession>
<protein>
    <recommendedName>
        <fullName evidence="3">Peptidase M15C domain-containing protein</fullName>
    </recommendedName>
</protein>
<evidence type="ECO:0000313" key="4">
    <source>
        <dbReference type="EMBL" id="GLW94476.1"/>
    </source>
</evidence>
<name>A0A9W6VCQ7_9PSEU</name>
<dbReference type="GO" id="GO:0008233">
    <property type="term" value="F:peptidase activity"/>
    <property type="evidence" value="ECO:0007669"/>
    <property type="project" value="InterPro"/>
</dbReference>
<evidence type="ECO:0000256" key="2">
    <source>
        <dbReference type="SAM" id="SignalP"/>
    </source>
</evidence>
<dbReference type="Pfam" id="PF13539">
    <property type="entry name" value="Peptidase_M15_4"/>
    <property type="match status" value="1"/>
</dbReference>